<accession>A0A9P8LFA5</accession>
<evidence type="ECO:0000313" key="3">
    <source>
        <dbReference type="Proteomes" id="UP000750711"/>
    </source>
</evidence>
<feature type="compositionally biased region" description="Polar residues" evidence="1">
    <location>
        <begin position="30"/>
        <end position="61"/>
    </location>
</feature>
<gene>
    <name evidence="2" type="ORF">GP486_002330</name>
</gene>
<feature type="region of interest" description="Disordered" evidence="1">
    <location>
        <begin position="344"/>
        <end position="374"/>
    </location>
</feature>
<feature type="region of interest" description="Disordered" evidence="1">
    <location>
        <begin position="438"/>
        <end position="478"/>
    </location>
</feature>
<name>A0A9P8LFA5_9PEZI</name>
<feature type="compositionally biased region" description="Basic residues" evidence="1">
    <location>
        <begin position="359"/>
        <end position="370"/>
    </location>
</feature>
<comment type="caution">
    <text evidence="2">The sequence shown here is derived from an EMBL/GenBank/DDBJ whole genome shotgun (WGS) entry which is preliminary data.</text>
</comment>
<feature type="region of interest" description="Disordered" evidence="1">
    <location>
        <begin position="1"/>
        <end position="74"/>
    </location>
</feature>
<organism evidence="2 3">
    <name type="scientific">Trichoglossum hirsutum</name>
    <dbReference type="NCBI Taxonomy" id="265104"/>
    <lineage>
        <taxon>Eukaryota</taxon>
        <taxon>Fungi</taxon>
        <taxon>Dikarya</taxon>
        <taxon>Ascomycota</taxon>
        <taxon>Pezizomycotina</taxon>
        <taxon>Geoglossomycetes</taxon>
        <taxon>Geoglossales</taxon>
        <taxon>Geoglossaceae</taxon>
        <taxon>Trichoglossum</taxon>
    </lineage>
</organism>
<reference evidence="2" key="1">
    <citation type="submission" date="2021-03" db="EMBL/GenBank/DDBJ databases">
        <title>Comparative genomics and phylogenomic investigation of the class Geoglossomycetes provide insights into ecological specialization and systematics.</title>
        <authorList>
            <person name="Melie T."/>
            <person name="Pirro S."/>
            <person name="Miller A.N."/>
            <person name="Quandt A."/>
        </authorList>
    </citation>
    <scope>NUCLEOTIDE SEQUENCE</scope>
    <source>
        <strain evidence="2">CAQ_001_2017</strain>
    </source>
</reference>
<evidence type="ECO:0000313" key="2">
    <source>
        <dbReference type="EMBL" id="KAH0563099.1"/>
    </source>
</evidence>
<keyword evidence="3" id="KW-1185">Reference proteome</keyword>
<protein>
    <recommendedName>
        <fullName evidence="4">Myb-like domain-containing protein</fullName>
    </recommendedName>
</protein>
<evidence type="ECO:0008006" key="4">
    <source>
        <dbReference type="Google" id="ProtNLM"/>
    </source>
</evidence>
<proteinExistence type="predicted"/>
<feature type="compositionally biased region" description="Basic and acidic residues" evidence="1">
    <location>
        <begin position="344"/>
        <end position="358"/>
    </location>
</feature>
<dbReference type="Proteomes" id="UP000750711">
    <property type="component" value="Unassembled WGS sequence"/>
</dbReference>
<dbReference type="AlphaFoldDB" id="A0A9P8LFA5"/>
<feature type="compositionally biased region" description="Polar residues" evidence="1">
    <location>
        <begin position="451"/>
        <end position="467"/>
    </location>
</feature>
<feature type="compositionally biased region" description="Polar residues" evidence="1">
    <location>
        <begin position="1"/>
        <end position="10"/>
    </location>
</feature>
<dbReference type="EMBL" id="JAGHQM010000253">
    <property type="protein sequence ID" value="KAH0563099.1"/>
    <property type="molecule type" value="Genomic_DNA"/>
</dbReference>
<feature type="region of interest" description="Disordered" evidence="1">
    <location>
        <begin position="154"/>
        <end position="174"/>
    </location>
</feature>
<evidence type="ECO:0000256" key="1">
    <source>
        <dbReference type="SAM" id="MobiDB-lite"/>
    </source>
</evidence>
<sequence length="478" mass="52988">MPYSWSQPPANSERRRGNPARIGRLFGDYQQENIGSESGWRTSDSISQSTPLSNVPSQTNGHDADSRSQRHLLGGLDHSKVTLDMTEPRIGMETLSIRDSKVGAHGTNVFGQDAWETSPSIEHSWCSSLAVPYSIFEESISQCYSSNNQSSNIERWTQRQENESDGQPIKIEPTPRLDGQYFPSFCGNWMDSTAVVGQHYSDLAGVSVISPGSLGGFQDPPVRCLGLLEDSLHPGPISIGRVAPENGGKISFFPNDHRANTSSQSRGSGRKAEIAAAEPFSNSHFGNYPKIEGTLHDPLSIFQQLGNQTTGCARPEVQYHQQNHPLNQTSSIPLALNPVYLRMPGDEQNKHLSPEPRPARTRRSLPRRRINPSTRTAQWRIMKDQFLIESKLAGMSYKEIREMGNFSEAESTLRGRFRTLTKDKGERVRRPEWGEEDVISATPQDMVEPQKLTTIHPDTSPPASSGSLDGRLGQRSGI</sequence>